<evidence type="ECO:0000256" key="1">
    <source>
        <dbReference type="ARBA" id="ARBA00022553"/>
    </source>
</evidence>
<proteinExistence type="predicted"/>
<comment type="caution">
    <text evidence="8">The sequence shown here is derived from an EMBL/GenBank/DDBJ whole genome shotgun (WGS) entry which is preliminary data.</text>
</comment>
<gene>
    <name evidence="8" type="ORF">DDF65_08165</name>
</gene>
<dbReference type="SUPFAM" id="SSF55785">
    <property type="entry name" value="PYP-like sensor domain (PAS domain)"/>
    <property type="match status" value="1"/>
</dbReference>
<dbReference type="Pfam" id="PF00989">
    <property type="entry name" value="PAS"/>
    <property type="match status" value="1"/>
</dbReference>
<name>A0A2T9JM81_9CAUL</name>
<dbReference type="Pfam" id="PF02518">
    <property type="entry name" value="HATPase_c"/>
    <property type="match status" value="1"/>
</dbReference>
<dbReference type="CDD" id="cd00130">
    <property type="entry name" value="PAS"/>
    <property type="match status" value="1"/>
</dbReference>
<evidence type="ECO:0000256" key="3">
    <source>
        <dbReference type="ARBA" id="ARBA00022741"/>
    </source>
</evidence>
<accession>A0A2T9JM81</accession>
<evidence type="ECO:0000256" key="5">
    <source>
        <dbReference type="ARBA" id="ARBA00022840"/>
    </source>
</evidence>
<dbReference type="InterPro" id="IPR013767">
    <property type="entry name" value="PAS_fold"/>
</dbReference>
<evidence type="ECO:0000256" key="6">
    <source>
        <dbReference type="ARBA" id="ARBA00023012"/>
    </source>
</evidence>
<dbReference type="GO" id="GO:0000160">
    <property type="term" value="P:phosphorelay signal transduction system"/>
    <property type="evidence" value="ECO:0007669"/>
    <property type="project" value="UniProtKB-KW"/>
</dbReference>
<dbReference type="PANTHER" id="PTHR43065:SF23">
    <property type="entry name" value="SENSOR HISTIDINE KINASE PDTAS"/>
    <property type="match status" value="1"/>
</dbReference>
<keyword evidence="4 8" id="KW-0418">Kinase</keyword>
<protein>
    <submittedName>
        <fullName evidence="8">Histidine kinase</fullName>
    </submittedName>
</protein>
<dbReference type="NCBIfam" id="TIGR00229">
    <property type="entry name" value="sensory_box"/>
    <property type="match status" value="1"/>
</dbReference>
<keyword evidence="9" id="KW-1185">Reference proteome</keyword>
<dbReference type="InterPro" id="IPR035965">
    <property type="entry name" value="PAS-like_dom_sf"/>
</dbReference>
<dbReference type="Gene3D" id="3.30.450.20">
    <property type="entry name" value="PAS domain"/>
    <property type="match status" value="2"/>
</dbReference>
<dbReference type="PANTHER" id="PTHR43065">
    <property type="entry name" value="SENSOR HISTIDINE KINASE"/>
    <property type="match status" value="1"/>
</dbReference>
<keyword evidence="2" id="KW-0808">Transferase</keyword>
<dbReference type="GO" id="GO:0016301">
    <property type="term" value="F:kinase activity"/>
    <property type="evidence" value="ECO:0007669"/>
    <property type="project" value="UniProtKB-KW"/>
</dbReference>
<dbReference type="InterPro" id="IPR000014">
    <property type="entry name" value="PAS"/>
</dbReference>
<evidence type="ECO:0000256" key="2">
    <source>
        <dbReference type="ARBA" id="ARBA00022679"/>
    </source>
</evidence>
<dbReference type="SMART" id="SM00387">
    <property type="entry name" value="HATPase_c"/>
    <property type="match status" value="1"/>
</dbReference>
<keyword evidence="3" id="KW-0547">Nucleotide-binding</keyword>
<dbReference type="GO" id="GO:0005524">
    <property type="term" value="F:ATP binding"/>
    <property type="evidence" value="ECO:0007669"/>
    <property type="project" value="UniProtKB-KW"/>
</dbReference>
<dbReference type="GO" id="GO:0006355">
    <property type="term" value="P:regulation of DNA-templated transcription"/>
    <property type="evidence" value="ECO:0007669"/>
    <property type="project" value="InterPro"/>
</dbReference>
<dbReference type="InterPro" id="IPR036890">
    <property type="entry name" value="HATPase_C_sf"/>
</dbReference>
<dbReference type="PROSITE" id="PS50109">
    <property type="entry name" value="HIS_KIN"/>
    <property type="match status" value="1"/>
</dbReference>
<keyword evidence="5" id="KW-0067">ATP-binding</keyword>
<reference evidence="8 9" key="1">
    <citation type="submission" date="2018-04" db="EMBL/GenBank/DDBJ databases">
        <title>The genome sequence of Caulobacter sp. 736.</title>
        <authorList>
            <person name="Gao J."/>
            <person name="Sun J."/>
        </authorList>
    </citation>
    <scope>NUCLEOTIDE SEQUENCE [LARGE SCALE GENOMIC DNA]</scope>
    <source>
        <strain evidence="8 9">736</strain>
    </source>
</reference>
<dbReference type="Gene3D" id="3.30.565.10">
    <property type="entry name" value="Histidine kinase-like ATPase, C-terminal domain"/>
    <property type="match status" value="1"/>
</dbReference>
<dbReference type="InterPro" id="IPR003594">
    <property type="entry name" value="HATPase_dom"/>
</dbReference>
<evidence type="ECO:0000259" key="7">
    <source>
        <dbReference type="PROSITE" id="PS50109"/>
    </source>
</evidence>
<feature type="domain" description="Histidine kinase" evidence="7">
    <location>
        <begin position="161"/>
        <end position="350"/>
    </location>
</feature>
<dbReference type="Pfam" id="PF07568">
    <property type="entry name" value="HisKA_2"/>
    <property type="match status" value="1"/>
</dbReference>
<dbReference type="EMBL" id="QDKP01000024">
    <property type="protein sequence ID" value="PVM84805.1"/>
    <property type="molecule type" value="Genomic_DNA"/>
</dbReference>
<evidence type="ECO:0000313" key="8">
    <source>
        <dbReference type="EMBL" id="PVM84805.1"/>
    </source>
</evidence>
<evidence type="ECO:0000313" key="9">
    <source>
        <dbReference type="Proteomes" id="UP000244913"/>
    </source>
</evidence>
<evidence type="ECO:0000256" key="4">
    <source>
        <dbReference type="ARBA" id="ARBA00022777"/>
    </source>
</evidence>
<dbReference type="AlphaFoldDB" id="A0A2T9JM81"/>
<dbReference type="Proteomes" id="UP000244913">
    <property type="component" value="Unassembled WGS sequence"/>
</dbReference>
<dbReference type="InterPro" id="IPR005467">
    <property type="entry name" value="His_kinase_dom"/>
</dbReference>
<dbReference type="SUPFAM" id="SSF55874">
    <property type="entry name" value="ATPase domain of HSP90 chaperone/DNA topoisomerase II/histidine kinase"/>
    <property type="match status" value="1"/>
</dbReference>
<sequence>MSMGDTDGLARWAPVGLFEMDAEMIIRAVNPALAVMTGLASVALIGRPFRDLLTRSSQFIYALKAEPSLADHGTSEEIFLELAHADGRPRPALLTVSAEGDRRYGALFSAPERRAYELELVAARQSMLGSLEALRAANEQLEHLVEERTAALAQRDLLLREVYHRVKNNLQVVDGLLLLQSRKLADPEAVAALEGLRKRVYAIGLVHHQLMGSADLKTFDVGVFLRDLLAHLQQGAPDTIALRIDAAPLAADLDFAVPLGLLVTELTTNALKHAFPGGEGEVRVTLEAPEGEDVVLRIADNGVGFSDPTGAPTPSLGLTIVKGLVRQLRGRIQSIQTTGVCWEARLPSPGAASC</sequence>
<organism evidence="8 9">
    <name type="scientific">Caulobacter radicis</name>
    <dbReference type="NCBI Taxonomy" id="2172650"/>
    <lineage>
        <taxon>Bacteria</taxon>
        <taxon>Pseudomonadati</taxon>
        <taxon>Pseudomonadota</taxon>
        <taxon>Alphaproteobacteria</taxon>
        <taxon>Caulobacterales</taxon>
        <taxon>Caulobacteraceae</taxon>
        <taxon>Caulobacter</taxon>
    </lineage>
</organism>
<dbReference type="InterPro" id="IPR011495">
    <property type="entry name" value="Sig_transdc_His_kin_sub2_dim/P"/>
</dbReference>
<keyword evidence="1" id="KW-0597">Phosphoprotein</keyword>
<keyword evidence="6" id="KW-0902">Two-component regulatory system</keyword>